<feature type="chain" id="PRO_5035325531" evidence="2">
    <location>
        <begin position="28"/>
        <end position="245"/>
    </location>
</feature>
<gene>
    <name evidence="3" type="ORF">IHV25_09245</name>
</gene>
<dbReference type="Proteomes" id="UP000631034">
    <property type="component" value="Unassembled WGS sequence"/>
</dbReference>
<name>A0A8J7CWR5_9PROT</name>
<evidence type="ECO:0000256" key="2">
    <source>
        <dbReference type="SAM" id="SignalP"/>
    </source>
</evidence>
<feature type="region of interest" description="Disordered" evidence="1">
    <location>
        <begin position="223"/>
        <end position="245"/>
    </location>
</feature>
<protein>
    <submittedName>
        <fullName evidence="3">Uncharacterized protein</fullName>
    </submittedName>
</protein>
<organism evidence="3 4">
    <name type="scientific">Phaeovibrio sulfidiphilus</name>
    <dbReference type="NCBI Taxonomy" id="1220600"/>
    <lineage>
        <taxon>Bacteria</taxon>
        <taxon>Pseudomonadati</taxon>
        <taxon>Pseudomonadota</taxon>
        <taxon>Alphaproteobacteria</taxon>
        <taxon>Rhodospirillales</taxon>
        <taxon>Rhodospirillaceae</taxon>
        <taxon>Phaeovibrio</taxon>
    </lineage>
</organism>
<comment type="caution">
    <text evidence="3">The sequence shown here is derived from an EMBL/GenBank/DDBJ whole genome shotgun (WGS) entry which is preliminary data.</text>
</comment>
<evidence type="ECO:0000256" key="1">
    <source>
        <dbReference type="SAM" id="MobiDB-lite"/>
    </source>
</evidence>
<keyword evidence="2" id="KW-0732">Signal</keyword>
<reference evidence="3" key="1">
    <citation type="submission" date="2020-10" db="EMBL/GenBank/DDBJ databases">
        <title>Genome sequence of the unusual species of purple photosynthetic bacteria, Phaeovibrio sulfidiphilus DSM 23193, type strain.</title>
        <authorList>
            <person name="Kyndt J.A."/>
            <person name="Meyer T.E."/>
        </authorList>
    </citation>
    <scope>NUCLEOTIDE SEQUENCE</scope>
    <source>
        <strain evidence="3">DSM 23193</strain>
    </source>
</reference>
<keyword evidence="4" id="KW-1185">Reference proteome</keyword>
<evidence type="ECO:0000313" key="4">
    <source>
        <dbReference type="Proteomes" id="UP000631034"/>
    </source>
</evidence>
<proteinExistence type="predicted"/>
<sequence length="245" mass="25292">MNRFLTGCAALAFCGVLAGVGAVSASAAQEPAAGQDSFSLSVPVDITVSGIRLGPAPDPGQAIQVRVMDDSAANLRLKAWVEQALSLRGLKTGGPEAPLLLTLDTSGSVPSPLPEPNRTLPVLLHGQMGGMRGEDDVSVGLRLYSSNEASVLGGRATAEQPVRGSPGHKIHATLTDRASNRQVWTGTAAIGENHLGDQEKLLLMARPLAEEVGQDNRHHVITVPSGPVAMPPETGSQTPGQQTGP</sequence>
<dbReference type="RefSeq" id="WP_192534842.1">
    <property type="nucleotide sequence ID" value="NZ_JACZHT010000007.1"/>
</dbReference>
<feature type="compositionally biased region" description="Polar residues" evidence="1">
    <location>
        <begin position="234"/>
        <end position="245"/>
    </location>
</feature>
<evidence type="ECO:0000313" key="3">
    <source>
        <dbReference type="EMBL" id="MBE1237831.1"/>
    </source>
</evidence>
<accession>A0A8J7CWR5</accession>
<dbReference type="AlphaFoldDB" id="A0A8J7CWR5"/>
<dbReference type="EMBL" id="JACZHT010000007">
    <property type="protein sequence ID" value="MBE1237831.1"/>
    <property type="molecule type" value="Genomic_DNA"/>
</dbReference>
<feature type="signal peptide" evidence="2">
    <location>
        <begin position="1"/>
        <end position="27"/>
    </location>
</feature>